<dbReference type="KEGG" id="cre:CHLRE_08g370601v5"/>
<feature type="compositionally biased region" description="Basic and acidic residues" evidence="7">
    <location>
        <begin position="487"/>
        <end position="503"/>
    </location>
</feature>
<evidence type="ECO:0000256" key="4">
    <source>
        <dbReference type="ARBA" id="ARBA00023242"/>
    </source>
</evidence>
<dbReference type="PANTHER" id="PTHR17039">
    <property type="entry name" value="U3 SMALL NUCLEOLAR RIBONUCLEOPROTEIN PROTEIN MPP10"/>
    <property type="match status" value="1"/>
</dbReference>
<keyword evidence="5" id="KW-0687">Ribonucleoprotein</keyword>
<evidence type="ECO:0000313" key="8">
    <source>
        <dbReference type="EMBL" id="PNW79886.1"/>
    </source>
</evidence>
<dbReference type="GO" id="GO:0034457">
    <property type="term" value="C:Mpp10 complex"/>
    <property type="evidence" value="ECO:0000318"/>
    <property type="project" value="GO_Central"/>
</dbReference>
<dbReference type="OrthoDB" id="445326at2759"/>
<dbReference type="EMBL" id="CM008969">
    <property type="protein sequence ID" value="PNW79886.1"/>
    <property type="molecule type" value="Genomic_DNA"/>
</dbReference>
<proteinExistence type="inferred from homology"/>
<feature type="region of interest" description="Disordered" evidence="7">
    <location>
        <begin position="1"/>
        <end position="128"/>
    </location>
</feature>
<keyword evidence="9" id="KW-1185">Reference proteome</keyword>
<evidence type="ECO:0000313" key="9">
    <source>
        <dbReference type="Proteomes" id="UP000006906"/>
    </source>
</evidence>
<reference evidence="8 9" key="1">
    <citation type="journal article" date="2007" name="Science">
        <title>The Chlamydomonas genome reveals the evolution of key animal and plant functions.</title>
        <authorList>
            <person name="Merchant S.S."/>
            <person name="Prochnik S.E."/>
            <person name="Vallon O."/>
            <person name="Harris E.H."/>
            <person name="Karpowicz S.J."/>
            <person name="Witman G.B."/>
            <person name="Terry A."/>
            <person name="Salamov A."/>
            <person name="Fritz-Laylin L.K."/>
            <person name="Marechal-Drouard L."/>
            <person name="Marshall W.F."/>
            <person name="Qu L.H."/>
            <person name="Nelson D.R."/>
            <person name="Sanderfoot A.A."/>
            <person name="Spalding M.H."/>
            <person name="Kapitonov V.V."/>
            <person name="Ren Q."/>
            <person name="Ferris P."/>
            <person name="Lindquist E."/>
            <person name="Shapiro H."/>
            <person name="Lucas S.M."/>
            <person name="Grimwood J."/>
            <person name="Schmutz J."/>
            <person name="Cardol P."/>
            <person name="Cerutti H."/>
            <person name="Chanfreau G."/>
            <person name="Chen C.L."/>
            <person name="Cognat V."/>
            <person name="Croft M.T."/>
            <person name="Dent R."/>
            <person name="Dutcher S."/>
            <person name="Fernandez E."/>
            <person name="Fukuzawa H."/>
            <person name="Gonzalez-Ballester D."/>
            <person name="Gonzalez-Halphen D."/>
            <person name="Hallmann A."/>
            <person name="Hanikenne M."/>
            <person name="Hippler M."/>
            <person name="Inwood W."/>
            <person name="Jabbari K."/>
            <person name="Kalanon M."/>
            <person name="Kuras R."/>
            <person name="Lefebvre P.A."/>
            <person name="Lemaire S.D."/>
            <person name="Lobanov A.V."/>
            <person name="Lohr M."/>
            <person name="Manuell A."/>
            <person name="Meier I."/>
            <person name="Mets L."/>
            <person name="Mittag M."/>
            <person name="Mittelmeier T."/>
            <person name="Moroney J.V."/>
            <person name="Moseley J."/>
            <person name="Napoli C."/>
            <person name="Nedelcu A.M."/>
            <person name="Niyogi K."/>
            <person name="Novoselov S.V."/>
            <person name="Paulsen I.T."/>
            <person name="Pazour G."/>
            <person name="Purton S."/>
            <person name="Ral J.P."/>
            <person name="Riano-Pachon D.M."/>
            <person name="Riekhof W."/>
            <person name="Rymarquis L."/>
            <person name="Schroda M."/>
            <person name="Stern D."/>
            <person name="Umen J."/>
            <person name="Willows R."/>
            <person name="Wilson N."/>
            <person name="Zimmer S.L."/>
            <person name="Allmer J."/>
            <person name="Balk J."/>
            <person name="Bisova K."/>
            <person name="Chen C.J."/>
            <person name="Elias M."/>
            <person name="Gendler K."/>
            <person name="Hauser C."/>
            <person name="Lamb M.R."/>
            <person name="Ledford H."/>
            <person name="Long J.C."/>
            <person name="Minagawa J."/>
            <person name="Page M.D."/>
            <person name="Pan J."/>
            <person name="Pootakham W."/>
            <person name="Roje S."/>
            <person name="Rose A."/>
            <person name="Stahlberg E."/>
            <person name="Terauchi A.M."/>
            <person name="Yang P."/>
            <person name="Ball S."/>
            <person name="Bowler C."/>
            <person name="Dieckmann C.L."/>
            <person name="Gladyshev V.N."/>
            <person name="Green P."/>
            <person name="Jorgensen R."/>
            <person name="Mayfield S."/>
            <person name="Mueller-Roeber B."/>
            <person name="Rajamani S."/>
            <person name="Sayre R.T."/>
            <person name="Brokstein P."/>
            <person name="Dubchak I."/>
            <person name="Goodstein D."/>
            <person name="Hornick L."/>
            <person name="Huang Y.W."/>
            <person name="Jhaveri J."/>
            <person name="Luo Y."/>
            <person name="Martinez D."/>
            <person name="Ngau W.C."/>
            <person name="Otillar B."/>
            <person name="Poliakov A."/>
            <person name="Porter A."/>
            <person name="Szajkowski L."/>
            <person name="Werner G."/>
            <person name="Zhou K."/>
            <person name="Grigoriev I.V."/>
            <person name="Rokhsar D.S."/>
            <person name="Grossman A.R."/>
        </authorList>
    </citation>
    <scope>NUCLEOTIDE SEQUENCE [LARGE SCALE GENOMIC DNA]</scope>
    <source>
        <strain evidence="9">CC-503</strain>
    </source>
</reference>
<dbReference type="ExpressionAtlas" id="A0A2K3DH93">
    <property type="expression patterns" value="baseline and differential"/>
</dbReference>
<keyword evidence="2" id="KW-0690">Ribosome biogenesis</keyword>
<dbReference type="AlphaFoldDB" id="A0A2K3DH93"/>
<feature type="compositionally biased region" description="Basic and acidic residues" evidence="7">
    <location>
        <begin position="729"/>
        <end position="744"/>
    </location>
</feature>
<dbReference type="GO" id="GO:0006364">
    <property type="term" value="P:rRNA processing"/>
    <property type="evidence" value="ECO:0007669"/>
    <property type="project" value="UniProtKB-KW"/>
</dbReference>
<dbReference type="Proteomes" id="UP000006906">
    <property type="component" value="Chromosome 8"/>
</dbReference>
<feature type="compositionally biased region" description="Low complexity" evidence="7">
    <location>
        <begin position="83"/>
        <end position="106"/>
    </location>
</feature>
<evidence type="ECO:0000256" key="3">
    <source>
        <dbReference type="ARBA" id="ARBA00022552"/>
    </source>
</evidence>
<dbReference type="GO" id="GO:0032040">
    <property type="term" value="C:small-subunit processome"/>
    <property type="evidence" value="ECO:0000318"/>
    <property type="project" value="GO_Central"/>
</dbReference>
<feature type="region of interest" description="Disordered" evidence="7">
    <location>
        <begin position="729"/>
        <end position="765"/>
    </location>
</feature>
<organism evidence="8 9">
    <name type="scientific">Chlamydomonas reinhardtii</name>
    <name type="common">Chlamydomonas smithii</name>
    <dbReference type="NCBI Taxonomy" id="3055"/>
    <lineage>
        <taxon>Eukaryota</taxon>
        <taxon>Viridiplantae</taxon>
        <taxon>Chlorophyta</taxon>
        <taxon>core chlorophytes</taxon>
        <taxon>Chlorophyceae</taxon>
        <taxon>CS clade</taxon>
        <taxon>Chlamydomonadales</taxon>
        <taxon>Chlamydomonadaceae</taxon>
        <taxon>Chlamydomonas</taxon>
    </lineage>
</organism>
<feature type="compositionally biased region" description="Low complexity" evidence="7">
    <location>
        <begin position="42"/>
        <end position="74"/>
    </location>
</feature>
<feature type="compositionally biased region" description="Gly residues" evidence="7">
    <location>
        <begin position="352"/>
        <end position="361"/>
    </location>
</feature>
<dbReference type="STRING" id="3055.A0A2K3DH93"/>
<evidence type="ECO:0000256" key="6">
    <source>
        <dbReference type="ARBA" id="ARBA00029455"/>
    </source>
</evidence>
<dbReference type="GO" id="GO:0005732">
    <property type="term" value="C:sno(s)RNA-containing ribonucleoprotein complex"/>
    <property type="evidence" value="ECO:0007669"/>
    <property type="project" value="InterPro"/>
</dbReference>
<feature type="compositionally biased region" description="Basic and acidic residues" evidence="7">
    <location>
        <begin position="756"/>
        <end position="765"/>
    </location>
</feature>
<evidence type="ECO:0000256" key="1">
    <source>
        <dbReference type="ARBA" id="ARBA00004604"/>
    </source>
</evidence>
<comment type="subcellular location">
    <subcellularLocation>
        <location evidence="1">Nucleus</location>
        <location evidence="1">Nucleolus</location>
    </subcellularLocation>
</comment>
<accession>A0A2K3DH93</accession>
<keyword evidence="4" id="KW-0539">Nucleus</keyword>
<comment type="similarity">
    <text evidence="6">Belongs to the MPP10 family.</text>
</comment>
<dbReference type="GeneID" id="5726840"/>
<dbReference type="Gramene" id="PNW79886">
    <property type="protein sequence ID" value="PNW79886"/>
    <property type="gene ID" value="CHLRE_08g370601v5"/>
</dbReference>
<feature type="compositionally biased region" description="Basic residues" evidence="7">
    <location>
        <begin position="745"/>
        <end position="755"/>
    </location>
</feature>
<keyword evidence="3" id="KW-0698">rRNA processing</keyword>
<evidence type="ECO:0000256" key="2">
    <source>
        <dbReference type="ARBA" id="ARBA00022517"/>
    </source>
</evidence>
<dbReference type="Pfam" id="PF04006">
    <property type="entry name" value="Mpp10"/>
    <property type="match status" value="1"/>
</dbReference>
<feature type="compositionally biased region" description="Polar residues" evidence="7">
    <location>
        <begin position="1"/>
        <end position="14"/>
    </location>
</feature>
<evidence type="ECO:0000256" key="7">
    <source>
        <dbReference type="SAM" id="MobiDB-lite"/>
    </source>
</evidence>
<feature type="region of interest" description="Disordered" evidence="7">
    <location>
        <begin position="258"/>
        <end position="365"/>
    </location>
</feature>
<sequence length="858" mass="89248">MVSTRRSGKTQQNGDGEEPQAEPVTAPTTASKRPAGRGAGEALASEQAPGAGAAAVGTPAAAQKTAAAGTAPSAKRQKKTPSDAAAAADADANGRAAQGPQGPSGAAPGGGVQGPEGPPQPLDGFRKLPQLAAALESLNRRVDDSAVFLRPSPEVAAAARDVAKLLYKQCALQLFEGGGADSRAERRALRKSAAAPLPELHTDASFDPEQIWLQMEMATEATVRRVRRLLRAAEPLAGGGAHLITAEAAAGVERLLAGGGGSEEEEDDEDDEEEGENDEEGEGEEEEDGMGEGLSGEEDEDEEDEMMGLGMGMDDDEDEDEEDDEDGFGARGKKAKRKGAKEGKAGKKAGKPPGGGGGGGLGEDRFFRLTDLERYVEDAERRATGEEEDEDMADLLGGGEGEGEDEEGEELGSEDGGDSDDEMEALLRNTAAAAGKGKKGKKGADDEAAQIKYSDFFGGGDDEEEEEEGDEGDEGEDDGDGDDEDGGAERRRSGQDAGPRDGDTGGGGGGGRKAPSKQQDAAAAQLSAHERRLARMQERVAELETAALSEKAWQLTGEVGGGNRPVGSAMELDLDFESTAKPVPVQTDEMTGDIETLIKKRITERRFDDVVRVVAAPLETQKKQVELDDGKSKAGLGELYEQDYVRQVAGGTSEDKDDKLRAECRTLFKALCAKLDALSRFHFAPKPVIQDMTVKAEVPAIAMEEAAPVAVSKAALQLPGEVYAAKAKDGRPVAEAELSREERKARRSKKKRVHKAREEGKEAERRAKAIAAGGDANIVGRKSDSKVVAGKGVKVAEGAGAAKHGRTDVGNSSAVFAKLAAEQAAAAAGGGAKTKKVPRDLAAVGGEGARKGAVSLKL</sequence>
<feature type="compositionally biased region" description="Acidic residues" evidence="7">
    <location>
        <begin position="460"/>
        <end position="486"/>
    </location>
</feature>
<feature type="compositionally biased region" description="Acidic residues" evidence="7">
    <location>
        <begin position="401"/>
        <end position="424"/>
    </location>
</feature>
<feature type="region of interest" description="Disordered" evidence="7">
    <location>
        <begin position="377"/>
        <end position="533"/>
    </location>
</feature>
<name>A0A2K3DH93_CHLRE</name>
<feature type="compositionally biased region" description="Acidic residues" evidence="7">
    <location>
        <begin position="262"/>
        <end position="306"/>
    </location>
</feature>
<dbReference type="InParanoid" id="A0A2K3DH93"/>
<gene>
    <name evidence="8" type="ORF">CHLRE_08g370601v5</name>
</gene>
<dbReference type="RefSeq" id="XP_042922026.1">
    <property type="nucleotide sequence ID" value="XM_043065025.1"/>
</dbReference>
<feature type="compositionally biased region" description="Acidic residues" evidence="7">
    <location>
        <begin position="313"/>
        <end position="327"/>
    </location>
</feature>
<protein>
    <submittedName>
        <fullName evidence="8">Uncharacterized protein</fullName>
    </submittedName>
</protein>
<evidence type="ECO:0000256" key="5">
    <source>
        <dbReference type="ARBA" id="ARBA00023274"/>
    </source>
</evidence>
<dbReference type="PANTHER" id="PTHR17039:SF0">
    <property type="entry name" value="U3 SMALL NUCLEOLAR RIBONUCLEOPROTEIN PROTEIN MPP10"/>
    <property type="match status" value="1"/>
</dbReference>
<dbReference type="InterPro" id="IPR012173">
    <property type="entry name" value="Mpp10"/>
</dbReference>